<dbReference type="InterPro" id="IPR043146">
    <property type="entry name" value="Penicillin_amidase_N_B-knob"/>
</dbReference>
<keyword evidence="2" id="KW-0378">Hydrolase</keyword>
<sequence length="709" mass="76510">MPSRSRTYRDAWGIPHLRAADPLQLAHGQGRNAARDRAWQIEVERHRSQGTAAAFLGTPALSWDLLARRARLDDTARRCFDALDPATAAWVTEYVDGVNAGLEQGAAAAPEFAATGLAPTPWRPWTPLGVWLAHHILFAGFPTKLWREEVARRLGDHALELFATDGPGTAGSNGWLVPGHRTAHGAPIIAGDPHRPLQNPGFYQQLHLSCPEFDVVGFAVPGVPGIAHFGHTGTVAWAITNAMADYHDLYEEQLRGTEGGQVEALGPDGRRPVLHRHRETVEVAGGDPVDVDVIETERGPVIIGDTGNLDGVGGEATVISLRYPPRVTADLGFAALPALLHARTVADVDRAFDRWIEPVNVVHAADTEGGLLHRVAGFVPVRHRDNTLRVVPAWQPGHDWRGRHDTPRAEVDDLAVMANARGIATPLGAEFAPPHRADRITELLRRSHDWTAPEMTTVHMDTQLPSAAPLLDRVAETDPRTPAAAGLRERLLAWDRRMDADNTAAADYARLRSVVVRRIAAAPQLKSLAGPLPCPAVFEPWLNLTGKVAFALENLLATDLLPGLDLPGIVADALEETAGADPVTWGELHRLAPLRVFPGSGDEEPWPGLGGDHDCVLATSSVPGLTDLSSRGPSARYVWDLADRDNSLWIVPLGAIGVAGNAHHRDQLPLWATGRLAPVVTDFAHLTEEDDEGSGDGTQGRISSWKSKA</sequence>
<dbReference type="GO" id="GO:0017000">
    <property type="term" value="P:antibiotic biosynthetic process"/>
    <property type="evidence" value="ECO:0007669"/>
    <property type="project" value="InterPro"/>
</dbReference>
<gene>
    <name evidence="7" type="ORF">OHA22_05150</name>
</gene>
<evidence type="ECO:0000256" key="5">
    <source>
        <dbReference type="PIRSR" id="PIRSR001227-2"/>
    </source>
</evidence>
<dbReference type="Gene3D" id="3.60.20.10">
    <property type="entry name" value="Glutamine Phosphoribosylpyrophosphate, subunit 1, domain 1"/>
    <property type="match status" value="1"/>
</dbReference>
<dbReference type="Gene3D" id="2.30.120.10">
    <property type="match status" value="1"/>
</dbReference>
<comment type="cofactor">
    <cofactor evidence="5">
        <name>Ca(2+)</name>
        <dbReference type="ChEBI" id="CHEBI:29108"/>
    </cofactor>
    <text evidence="5">Binds 1 Ca(2+) ion per dimer.</text>
</comment>
<evidence type="ECO:0000256" key="3">
    <source>
        <dbReference type="ARBA" id="ARBA00023145"/>
    </source>
</evidence>
<dbReference type="GO" id="GO:0016811">
    <property type="term" value="F:hydrolase activity, acting on carbon-nitrogen (but not peptide) bonds, in linear amides"/>
    <property type="evidence" value="ECO:0007669"/>
    <property type="project" value="InterPro"/>
</dbReference>
<evidence type="ECO:0000256" key="4">
    <source>
        <dbReference type="PIRSR" id="PIRSR001227-1"/>
    </source>
</evidence>
<reference evidence="7" key="1">
    <citation type="submission" date="2022-10" db="EMBL/GenBank/DDBJ databases">
        <title>The complete genomes of actinobacterial strains from the NBC collection.</title>
        <authorList>
            <person name="Joergensen T.S."/>
            <person name="Alvarez Arevalo M."/>
            <person name="Sterndorff E.B."/>
            <person name="Faurdal D."/>
            <person name="Vuksanovic O."/>
            <person name="Mourched A.-S."/>
            <person name="Charusanti P."/>
            <person name="Shaw S."/>
            <person name="Blin K."/>
            <person name="Weber T."/>
        </authorList>
    </citation>
    <scope>NUCLEOTIDE SEQUENCE</scope>
    <source>
        <strain evidence="7">NBC_00093</strain>
    </source>
</reference>
<dbReference type="PANTHER" id="PTHR34218">
    <property type="entry name" value="PEPTIDASE S45 PENICILLIN AMIDASE"/>
    <property type="match status" value="1"/>
</dbReference>
<protein>
    <submittedName>
        <fullName evidence="7">Penicillin acylase family protein</fullName>
    </submittedName>
</protein>
<dbReference type="Pfam" id="PF01804">
    <property type="entry name" value="Penicil_amidase"/>
    <property type="match status" value="1"/>
</dbReference>
<organism evidence="7">
    <name type="scientific">Streptomyces sp. NBC_00093</name>
    <dbReference type="NCBI Taxonomy" id="2975649"/>
    <lineage>
        <taxon>Bacteria</taxon>
        <taxon>Bacillati</taxon>
        <taxon>Actinomycetota</taxon>
        <taxon>Actinomycetes</taxon>
        <taxon>Kitasatosporales</taxon>
        <taxon>Streptomycetaceae</taxon>
        <taxon>Streptomyces</taxon>
    </lineage>
</organism>
<dbReference type="PIRSF" id="PIRSF001227">
    <property type="entry name" value="Pen_acylase"/>
    <property type="match status" value="1"/>
</dbReference>
<dbReference type="PANTHER" id="PTHR34218:SF4">
    <property type="entry name" value="ACYL-HOMOSERINE LACTONE ACYLASE QUIP"/>
    <property type="match status" value="1"/>
</dbReference>
<dbReference type="AlphaFoldDB" id="A0AAU1ZUD2"/>
<comment type="similarity">
    <text evidence="1">Belongs to the peptidase S45 family.</text>
</comment>
<feature type="region of interest" description="Disordered" evidence="6">
    <location>
        <begin position="687"/>
        <end position="709"/>
    </location>
</feature>
<feature type="binding site" evidence="5">
    <location>
        <position position="248"/>
    </location>
    <ligand>
        <name>Ca(2+)</name>
        <dbReference type="ChEBI" id="CHEBI:29108"/>
    </ligand>
</feature>
<feature type="compositionally biased region" description="Polar residues" evidence="6">
    <location>
        <begin position="700"/>
        <end position="709"/>
    </location>
</feature>
<name>A0AAU1ZUD2_9ACTN</name>
<dbReference type="InterPro" id="IPR029055">
    <property type="entry name" value="Ntn_hydrolases_N"/>
</dbReference>
<dbReference type="SUPFAM" id="SSF56235">
    <property type="entry name" value="N-terminal nucleophile aminohydrolases (Ntn hydrolases)"/>
    <property type="match status" value="1"/>
</dbReference>
<dbReference type="Gene3D" id="1.10.1400.10">
    <property type="match status" value="1"/>
</dbReference>
<feature type="active site" description="Nucleophile" evidence="4">
    <location>
        <position position="172"/>
    </location>
</feature>
<evidence type="ECO:0000256" key="1">
    <source>
        <dbReference type="ARBA" id="ARBA00006586"/>
    </source>
</evidence>
<keyword evidence="5" id="KW-0106">Calcium</keyword>
<proteinExistence type="inferred from homology"/>
<dbReference type="InterPro" id="IPR014395">
    <property type="entry name" value="Pen/GL7ACA/AHL_acylase"/>
</dbReference>
<dbReference type="InterPro" id="IPR002692">
    <property type="entry name" value="S45"/>
</dbReference>
<dbReference type="InterPro" id="IPR043147">
    <property type="entry name" value="Penicillin_amidase_A-knob"/>
</dbReference>
<keyword evidence="5" id="KW-0479">Metal-binding</keyword>
<keyword evidence="3" id="KW-0865">Zymogen</keyword>
<dbReference type="GO" id="GO:0046872">
    <property type="term" value="F:metal ion binding"/>
    <property type="evidence" value="ECO:0007669"/>
    <property type="project" value="UniProtKB-KW"/>
</dbReference>
<evidence type="ECO:0000256" key="6">
    <source>
        <dbReference type="SAM" id="MobiDB-lite"/>
    </source>
</evidence>
<dbReference type="InterPro" id="IPR023343">
    <property type="entry name" value="Penicillin_amidase_dom1"/>
</dbReference>
<evidence type="ECO:0000256" key="2">
    <source>
        <dbReference type="ARBA" id="ARBA00022801"/>
    </source>
</evidence>
<accession>A0AAU1ZUD2</accession>
<dbReference type="EMBL" id="CP108222">
    <property type="protein sequence ID" value="WTT14953.1"/>
    <property type="molecule type" value="Genomic_DNA"/>
</dbReference>
<feature type="binding site" evidence="5">
    <location>
        <position position="245"/>
    </location>
    <ligand>
        <name>Ca(2+)</name>
        <dbReference type="ChEBI" id="CHEBI:29108"/>
    </ligand>
</feature>
<dbReference type="Gene3D" id="1.10.439.10">
    <property type="entry name" value="Penicillin Amidohydrolase, domain 1"/>
    <property type="match status" value="1"/>
</dbReference>
<evidence type="ECO:0000313" key="7">
    <source>
        <dbReference type="EMBL" id="WTT14953.1"/>
    </source>
</evidence>